<proteinExistence type="predicted"/>
<dbReference type="AlphaFoldDB" id="A0A179D1A6"/>
<protein>
    <recommendedName>
        <fullName evidence="3">Glycosyltransferase family 1 protein</fullName>
    </recommendedName>
</protein>
<keyword evidence="2" id="KW-1185">Reference proteome</keyword>
<evidence type="ECO:0000313" key="1">
    <source>
        <dbReference type="EMBL" id="OAQ19845.1"/>
    </source>
</evidence>
<sequence>MIECKLYYFYSPHLIQIYEGFYRLAKKRLIKLKIEKIKGDPQKPILEVIIDNKYKVIYDTLDGFNWIEASVEENLEFFKKRFVNVDYYFKRSFSKILYKYAPSNCKIYPLGLNFSFDPSYFVLEWKYLVKNIVQKVWPIFYKIQSISIIKNKFPKLGYISEKLLLENFEFPPISTQNKVLFITRLFDPMKFPLCYREEVEKLNETRILIIRSCKKELKNIFTGGLYEDEYSLKVAKNLTISRNITRRSNFVKLIKLHNICISTTGLHKSIGWKFVEYVAASRAIITEPLFYQLPGNFKVDKNYLEFRNIDELLENIYTLLRDQGKIKDIMRANFYYYNMYVKPENLVLNTLLKIKNFLGKNDNIYSG</sequence>
<evidence type="ECO:0000313" key="2">
    <source>
        <dbReference type="Proteomes" id="UP000078390"/>
    </source>
</evidence>
<name>A0A179D1A6_9BACT</name>
<dbReference type="Proteomes" id="UP000078390">
    <property type="component" value="Unassembled WGS sequence"/>
</dbReference>
<reference evidence="1 2" key="1">
    <citation type="submission" date="2016-04" db="EMBL/GenBank/DDBJ databases">
        <title>Genome analysis of Thermosulfurimonas dismutans, the first thermophilic sulfur-disproportionating bacterium of the phylum Thermodesulfobacteria.</title>
        <authorList>
            <person name="Mardanov A.V."/>
            <person name="Beletsky A.V."/>
            <person name="Kadnikov V.V."/>
            <person name="Slobodkin A.I."/>
            <person name="Ravin N.V."/>
        </authorList>
    </citation>
    <scope>NUCLEOTIDE SEQUENCE [LARGE SCALE GENOMIC DNA]</scope>
    <source>
        <strain evidence="1 2">S95</strain>
    </source>
</reference>
<dbReference type="STRING" id="999894.TDIS_2063"/>
<organism evidence="1 2">
    <name type="scientific">Thermosulfurimonas dismutans</name>
    <dbReference type="NCBI Taxonomy" id="999894"/>
    <lineage>
        <taxon>Bacteria</taxon>
        <taxon>Pseudomonadati</taxon>
        <taxon>Thermodesulfobacteriota</taxon>
        <taxon>Thermodesulfobacteria</taxon>
        <taxon>Thermodesulfobacteriales</taxon>
        <taxon>Thermodesulfobacteriaceae</taxon>
        <taxon>Thermosulfurimonas</taxon>
    </lineage>
</organism>
<gene>
    <name evidence="1" type="ORF">TDIS_2063</name>
</gene>
<evidence type="ECO:0008006" key="3">
    <source>
        <dbReference type="Google" id="ProtNLM"/>
    </source>
</evidence>
<dbReference type="EMBL" id="LWLG01000023">
    <property type="protein sequence ID" value="OAQ19845.1"/>
    <property type="molecule type" value="Genomic_DNA"/>
</dbReference>
<comment type="caution">
    <text evidence="1">The sequence shown here is derived from an EMBL/GenBank/DDBJ whole genome shotgun (WGS) entry which is preliminary data.</text>
</comment>
<accession>A0A179D1A6</accession>